<evidence type="ECO:0000259" key="10">
    <source>
        <dbReference type="Pfam" id="PF21082"/>
    </source>
</evidence>
<dbReference type="InterPro" id="IPR049142">
    <property type="entry name" value="MS_channel_1st"/>
</dbReference>
<comment type="caution">
    <text evidence="12">The sequence shown here is derived from an EMBL/GenBank/DDBJ whole genome shotgun (WGS) entry which is preliminary data.</text>
</comment>
<evidence type="ECO:0000313" key="13">
    <source>
        <dbReference type="Proteomes" id="UP000198615"/>
    </source>
</evidence>
<dbReference type="RefSeq" id="WP_093147966.1">
    <property type="nucleotide sequence ID" value="NZ_FNBW01000001.1"/>
</dbReference>
<feature type="domain" description="Mechanosensitive ion channel MscS" evidence="9">
    <location>
        <begin position="194"/>
        <end position="262"/>
    </location>
</feature>
<dbReference type="GO" id="GO:0005886">
    <property type="term" value="C:plasma membrane"/>
    <property type="evidence" value="ECO:0007669"/>
    <property type="project" value="UniProtKB-SubCell"/>
</dbReference>
<dbReference type="InterPro" id="IPR006686">
    <property type="entry name" value="MscS_channel_CS"/>
</dbReference>
<keyword evidence="4 8" id="KW-0812">Transmembrane</keyword>
<keyword evidence="5 8" id="KW-1133">Transmembrane helix</keyword>
<dbReference type="SUPFAM" id="SSF50182">
    <property type="entry name" value="Sm-like ribonucleoproteins"/>
    <property type="match status" value="1"/>
</dbReference>
<dbReference type="OrthoDB" id="9814206at2"/>
<dbReference type="Gene3D" id="3.30.70.100">
    <property type="match status" value="1"/>
</dbReference>
<dbReference type="InterPro" id="IPR006685">
    <property type="entry name" value="MscS_channel_2nd"/>
</dbReference>
<comment type="similarity">
    <text evidence="2">Belongs to the MscS (TC 1.A.23) family.</text>
</comment>
<keyword evidence="3" id="KW-1003">Cell membrane</keyword>
<protein>
    <submittedName>
        <fullName evidence="12">MscS family membrane protein</fullName>
    </submittedName>
</protein>
<evidence type="ECO:0000259" key="9">
    <source>
        <dbReference type="Pfam" id="PF00924"/>
    </source>
</evidence>
<dbReference type="GO" id="GO:0008381">
    <property type="term" value="F:mechanosensitive monoatomic ion channel activity"/>
    <property type="evidence" value="ECO:0007669"/>
    <property type="project" value="UniProtKB-ARBA"/>
</dbReference>
<dbReference type="InterPro" id="IPR011014">
    <property type="entry name" value="MscS_channel_TM-2"/>
</dbReference>
<dbReference type="PANTHER" id="PTHR43634:SF2">
    <property type="entry name" value="LOW CONDUCTANCE MECHANOSENSITIVE CHANNEL YNAI"/>
    <property type="match status" value="1"/>
</dbReference>
<dbReference type="Pfam" id="PF21082">
    <property type="entry name" value="MS_channel_3rd"/>
    <property type="match status" value="1"/>
</dbReference>
<reference evidence="12 13" key="1">
    <citation type="submission" date="2016-10" db="EMBL/GenBank/DDBJ databases">
        <authorList>
            <person name="Varghese N."/>
            <person name="Submissions S."/>
        </authorList>
    </citation>
    <scope>NUCLEOTIDE SEQUENCE [LARGE SCALE GENOMIC DNA]</scope>
    <source>
        <strain evidence="12 13">DSM 18839</strain>
    </source>
</reference>
<dbReference type="SUPFAM" id="SSF82861">
    <property type="entry name" value="Mechanosensitive channel protein MscS (YggB), transmembrane region"/>
    <property type="match status" value="1"/>
</dbReference>
<dbReference type="AlphaFoldDB" id="A0A8G2EV89"/>
<dbReference type="PANTHER" id="PTHR43634">
    <property type="entry name" value="OW CONDUCTANCE MECHANOSENSITIVE CHANNEL"/>
    <property type="match status" value="1"/>
</dbReference>
<dbReference type="Gene3D" id="1.10.287.1260">
    <property type="match status" value="1"/>
</dbReference>
<dbReference type="Pfam" id="PF21088">
    <property type="entry name" value="MS_channel_1st"/>
    <property type="match status" value="1"/>
</dbReference>
<evidence type="ECO:0000256" key="8">
    <source>
        <dbReference type="SAM" id="Phobius"/>
    </source>
</evidence>
<evidence type="ECO:0000259" key="11">
    <source>
        <dbReference type="Pfam" id="PF21088"/>
    </source>
</evidence>
<dbReference type="Proteomes" id="UP000198615">
    <property type="component" value="Unassembled WGS sequence"/>
</dbReference>
<evidence type="ECO:0000313" key="12">
    <source>
        <dbReference type="EMBL" id="SDF17273.1"/>
    </source>
</evidence>
<evidence type="ECO:0000256" key="1">
    <source>
        <dbReference type="ARBA" id="ARBA00004651"/>
    </source>
</evidence>
<accession>A0A8G2EV89</accession>
<proteinExistence type="inferred from homology"/>
<feature type="transmembrane region" description="Helical" evidence="8">
    <location>
        <begin position="110"/>
        <end position="128"/>
    </location>
</feature>
<feature type="region of interest" description="Disordered" evidence="7">
    <location>
        <begin position="369"/>
        <end position="422"/>
    </location>
</feature>
<organism evidence="12 13">
    <name type="scientific">Thalassobaculum litoreum DSM 18839</name>
    <dbReference type="NCBI Taxonomy" id="1123362"/>
    <lineage>
        <taxon>Bacteria</taxon>
        <taxon>Pseudomonadati</taxon>
        <taxon>Pseudomonadota</taxon>
        <taxon>Alphaproteobacteria</taxon>
        <taxon>Rhodospirillales</taxon>
        <taxon>Thalassobaculaceae</taxon>
        <taxon>Thalassobaculum</taxon>
    </lineage>
</organism>
<feature type="transmembrane region" description="Helical" evidence="8">
    <location>
        <begin position="25"/>
        <end position="46"/>
    </location>
</feature>
<dbReference type="InterPro" id="IPR049278">
    <property type="entry name" value="MS_channel_C"/>
</dbReference>
<dbReference type="InterPro" id="IPR045042">
    <property type="entry name" value="YnaI-like"/>
</dbReference>
<name>A0A8G2EV89_9PROT</name>
<dbReference type="EMBL" id="FNBW01000001">
    <property type="protein sequence ID" value="SDF17273.1"/>
    <property type="molecule type" value="Genomic_DNA"/>
</dbReference>
<dbReference type="Gene3D" id="2.30.30.60">
    <property type="match status" value="1"/>
</dbReference>
<evidence type="ECO:0000256" key="3">
    <source>
        <dbReference type="ARBA" id="ARBA00022475"/>
    </source>
</evidence>
<dbReference type="PROSITE" id="PS01246">
    <property type="entry name" value="UPF0003"/>
    <property type="match status" value="1"/>
</dbReference>
<keyword evidence="13" id="KW-1185">Reference proteome</keyword>
<comment type="subcellular location">
    <subcellularLocation>
        <location evidence="1">Cell membrane</location>
        <topology evidence="1">Multi-pass membrane protein</topology>
    </subcellularLocation>
</comment>
<dbReference type="InterPro" id="IPR010920">
    <property type="entry name" value="LSM_dom_sf"/>
</dbReference>
<dbReference type="InterPro" id="IPR011066">
    <property type="entry name" value="MscS_channel_C_sf"/>
</dbReference>
<dbReference type="Pfam" id="PF00924">
    <property type="entry name" value="MS_channel_2nd"/>
    <property type="match status" value="1"/>
</dbReference>
<dbReference type="SUPFAM" id="SSF82689">
    <property type="entry name" value="Mechanosensitive channel protein MscS (YggB), C-terminal domain"/>
    <property type="match status" value="1"/>
</dbReference>
<dbReference type="InterPro" id="IPR023408">
    <property type="entry name" value="MscS_beta-dom_sf"/>
</dbReference>
<sequence length="422" mass="46327">MTFDDIESALRALWADSAQLWQGDIFGINTGLVAAGTAVLIACLILPSLLARIISRTVVTVADDDGRAVHYRRLLNAVKTPLRLLPAIIAALIAHQYLEADTVLRWTMGNLARSLLVVMLFWALYRAVDPFVQLSTGLRLRLGGPLVDWLAKSAKVVLLFLGGTAVLEVWGVNVVGLLAGLGLVGVAVALGAQDLFKNLIAGILILAERRFENGDWIEVDGVIEGTVMEIGFRSTSVRRFDLSPVYVPNTKLSDNALTNYSRMTERRIYWSIAVEYRTSIDQLREIRDGIEAYLIGNEEFVQPDGGSLFVRVNDFSDSAIEILVYCFTKTTDWGEWLEIRERFAYHIKQVVEGSGAGFAFPSRSIYVETVPDDDSGTGADPNGDRDTPETYAPPGGDVSARRKPRPGTTDDERGDGGEEEGE</sequence>
<feature type="transmembrane region" description="Helical" evidence="8">
    <location>
        <begin position="82"/>
        <end position="98"/>
    </location>
</feature>
<evidence type="ECO:0000256" key="6">
    <source>
        <dbReference type="ARBA" id="ARBA00023136"/>
    </source>
</evidence>
<feature type="transmembrane region" description="Helical" evidence="8">
    <location>
        <begin position="173"/>
        <end position="192"/>
    </location>
</feature>
<feature type="domain" description="Mechanosensitive ion channel transmembrane helices 2/3" evidence="11">
    <location>
        <begin position="155"/>
        <end position="193"/>
    </location>
</feature>
<evidence type="ECO:0000256" key="2">
    <source>
        <dbReference type="ARBA" id="ARBA00008017"/>
    </source>
</evidence>
<evidence type="ECO:0000256" key="7">
    <source>
        <dbReference type="SAM" id="MobiDB-lite"/>
    </source>
</evidence>
<gene>
    <name evidence="12" type="ORF">SAMN05660686_00560</name>
</gene>
<keyword evidence="6 8" id="KW-0472">Membrane</keyword>
<evidence type="ECO:0000256" key="5">
    <source>
        <dbReference type="ARBA" id="ARBA00022989"/>
    </source>
</evidence>
<feature type="domain" description="Mechanosensitive ion channel MscS C-terminal" evidence="10">
    <location>
        <begin position="270"/>
        <end position="355"/>
    </location>
</feature>
<evidence type="ECO:0000256" key="4">
    <source>
        <dbReference type="ARBA" id="ARBA00022692"/>
    </source>
</evidence>